<dbReference type="RefSeq" id="WP_015778800.1">
    <property type="nucleotide sequence ID" value="NC_013170.1"/>
</dbReference>
<keyword evidence="4" id="KW-1003">Cell membrane</keyword>
<dbReference type="InterPro" id="IPR027417">
    <property type="entry name" value="P-loop_NTPase"/>
</dbReference>
<proteinExistence type="inferred from homology"/>
<evidence type="ECO:0000256" key="2">
    <source>
        <dbReference type="ARBA" id="ARBA00005417"/>
    </source>
</evidence>
<evidence type="ECO:0000313" key="10">
    <source>
        <dbReference type="EMBL" id="ACU94937.1"/>
    </source>
</evidence>
<evidence type="ECO:0000259" key="9">
    <source>
        <dbReference type="PROSITE" id="PS50893"/>
    </source>
</evidence>
<name>C7MKZ0_CRYCD</name>
<dbReference type="AlphaFoldDB" id="C7MKZ0"/>
<dbReference type="Gene3D" id="3.40.50.300">
    <property type="entry name" value="P-loop containing nucleotide triphosphate hydrolases"/>
    <property type="match status" value="1"/>
</dbReference>
<dbReference type="Proteomes" id="UP000000954">
    <property type="component" value="Chromosome"/>
</dbReference>
<dbReference type="GO" id="GO:0042626">
    <property type="term" value="F:ATPase-coupled transmembrane transporter activity"/>
    <property type="evidence" value="ECO:0007669"/>
    <property type="project" value="TreeGrafter"/>
</dbReference>
<evidence type="ECO:0000256" key="1">
    <source>
        <dbReference type="ARBA" id="ARBA00004236"/>
    </source>
</evidence>
<sequence length="283" mass="30378">MQKLPFISFEDVAFTYDGTSFVLDGVNLSIEQGEFVAILGGNGSGKSTLAKHIDALLTPDSGRVLIDSNDTADPSCTYLIRSIAGMVFQNPDDQIVASIVENDVAFGPENLGVDQSELRNRVTKALELVDLQGYEKNETSALSGGQKQRIALAGVLAMEPRVLVLDEASSMLDPRGRHGLMKTCRALHEAGMTIIMITHFMDEAVEADRIVVMADGHPLMQGSPADVLSRDSELAHLSLEAPFAVKLCRALQARGIELATSVDEDEIIAHLAALAHESAAVHD</sequence>
<dbReference type="InterPro" id="IPR050095">
    <property type="entry name" value="ECF_ABC_transporter_ATP-bd"/>
</dbReference>
<dbReference type="OrthoDB" id="9806471at2"/>
<dbReference type="GO" id="GO:0043190">
    <property type="term" value="C:ATP-binding cassette (ABC) transporter complex"/>
    <property type="evidence" value="ECO:0007669"/>
    <property type="project" value="TreeGrafter"/>
</dbReference>
<organism evidence="10 11">
    <name type="scientific">Cryptobacterium curtum (strain ATCC 700683 / DSM 15641 / CCUG 43107 / 12-3)</name>
    <dbReference type="NCBI Taxonomy" id="469378"/>
    <lineage>
        <taxon>Bacteria</taxon>
        <taxon>Bacillati</taxon>
        <taxon>Actinomycetota</taxon>
        <taxon>Coriobacteriia</taxon>
        <taxon>Eggerthellales</taxon>
        <taxon>Eggerthellaceae</taxon>
        <taxon>Cryptobacterium</taxon>
    </lineage>
</organism>
<dbReference type="NCBIfam" id="TIGR04520">
    <property type="entry name" value="ECF_ATPase_1"/>
    <property type="match status" value="1"/>
</dbReference>
<evidence type="ECO:0000313" key="11">
    <source>
        <dbReference type="Proteomes" id="UP000000954"/>
    </source>
</evidence>
<comment type="subcellular location">
    <subcellularLocation>
        <location evidence="1">Cell membrane</location>
    </subcellularLocation>
</comment>
<dbReference type="InterPro" id="IPR003439">
    <property type="entry name" value="ABC_transporter-like_ATP-bd"/>
</dbReference>
<feature type="domain" description="ABC transporter" evidence="9">
    <location>
        <begin position="7"/>
        <end position="240"/>
    </location>
</feature>
<dbReference type="HOGENOM" id="CLU_000604_1_22_11"/>
<dbReference type="CDD" id="cd03225">
    <property type="entry name" value="ABC_cobalt_CbiO_domain1"/>
    <property type="match status" value="1"/>
</dbReference>
<dbReference type="STRING" id="469378.Ccur_12560"/>
<dbReference type="SUPFAM" id="SSF52540">
    <property type="entry name" value="P-loop containing nucleoside triphosphate hydrolases"/>
    <property type="match status" value="1"/>
</dbReference>
<dbReference type="GO" id="GO:0005524">
    <property type="term" value="F:ATP binding"/>
    <property type="evidence" value="ECO:0007669"/>
    <property type="project" value="UniProtKB-KW"/>
</dbReference>
<keyword evidence="11" id="KW-1185">Reference proteome</keyword>
<dbReference type="GO" id="GO:0016887">
    <property type="term" value="F:ATP hydrolysis activity"/>
    <property type="evidence" value="ECO:0007669"/>
    <property type="project" value="InterPro"/>
</dbReference>
<evidence type="ECO:0000256" key="4">
    <source>
        <dbReference type="ARBA" id="ARBA00022475"/>
    </source>
</evidence>
<dbReference type="SMART" id="SM00382">
    <property type="entry name" value="AAA"/>
    <property type="match status" value="1"/>
</dbReference>
<dbReference type="KEGG" id="ccu:Ccur_12560"/>
<comment type="similarity">
    <text evidence="2">Belongs to the ABC transporter superfamily.</text>
</comment>
<dbReference type="InterPro" id="IPR015856">
    <property type="entry name" value="ABC_transpr_CbiO/EcfA_su"/>
</dbReference>
<evidence type="ECO:0000256" key="3">
    <source>
        <dbReference type="ARBA" id="ARBA00022448"/>
    </source>
</evidence>
<evidence type="ECO:0000256" key="6">
    <source>
        <dbReference type="ARBA" id="ARBA00022840"/>
    </source>
</evidence>
<keyword evidence="5" id="KW-0547">Nucleotide-binding</keyword>
<dbReference type="EMBL" id="CP001682">
    <property type="protein sequence ID" value="ACU94937.1"/>
    <property type="molecule type" value="Genomic_DNA"/>
</dbReference>
<keyword evidence="6" id="KW-0067">ATP-binding</keyword>
<dbReference type="PANTHER" id="PTHR43553:SF24">
    <property type="entry name" value="ENERGY-COUPLING FACTOR TRANSPORTER ATP-BINDING PROTEIN ECFA1"/>
    <property type="match status" value="1"/>
</dbReference>
<dbReference type="eggNOG" id="COG1122">
    <property type="taxonomic scope" value="Bacteria"/>
</dbReference>
<accession>C7MKZ0</accession>
<evidence type="ECO:0000256" key="8">
    <source>
        <dbReference type="ARBA" id="ARBA00023136"/>
    </source>
</evidence>
<evidence type="ECO:0000256" key="7">
    <source>
        <dbReference type="ARBA" id="ARBA00022967"/>
    </source>
</evidence>
<reference evidence="10 11" key="1">
    <citation type="journal article" date="2009" name="Stand. Genomic Sci.">
        <title>Complete genome sequence of Cryptobacterium curtum type strain (12-3).</title>
        <authorList>
            <person name="Mavrommatis K."/>
            <person name="Pukall R."/>
            <person name="Rohde C."/>
            <person name="Chen F."/>
            <person name="Sims D."/>
            <person name="Brettin T."/>
            <person name="Kuske C."/>
            <person name="Detter J.C."/>
            <person name="Han C."/>
            <person name="Lapidus A."/>
            <person name="Copeland A."/>
            <person name="Glavina Del Rio T."/>
            <person name="Nolan M."/>
            <person name="Lucas S."/>
            <person name="Tice H."/>
            <person name="Cheng J.F."/>
            <person name="Bruce D."/>
            <person name="Goodwin L."/>
            <person name="Pitluck S."/>
            <person name="Ovchinnikova G."/>
            <person name="Pati A."/>
            <person name="Ivanova N."/>
            <person name="Chen A."/>
            <person name="Palaniappan K."/>
            <person name="Chain P."/>
            <person name="D'haeseleer P."/>
            <person name="Goker M."/>
            <person name="Bristow J."/>
            <person name="Eisen J.A."/>
            <person name="Markowitz V."/>
            <person name="Hugenholtz P."/>
            <person name="Rohde M."/>
            <person name="Klenk H.P."/>
            <person name="Kyrpides N.C."/>
        </authorList>
    </citation>
    <scope>NUCLEOTIDE SEQUENCE [LARGE SCALE GENOMIC DNA]</scope>
    <source>
        <strain evidence="11">ATCC 700683 / DSM 15641 / 12-3</strain>
    </source>
</reference>
<dbReference type="Pfam" id="PF00005">
    <property type="entry name" value="ABC_tran"/>
    <property type="match status" value="1"/>
</dbReference>
<keyword evidence="7" id="KW-1278">Translocase</keyword>
<dbReference type="PROSITE" id="PS50893">
    <property type="entry name" value="ABC_TRANSPORTER_2"/>
    <property type="match status" value="1"/>
</dbReference>
<dbReference type="InterPro" id="IPR017871">
    <property type="entry name" value="ABC_transporter-like_CS"/>
</dbReference>
<dbReference type="PROSITE" id="PS00211">
    <property type="entry name" value="ABC_TRANSPORTER_1"/>
    <property type="match status" value="1"/>
</dbReference>
<evidence type="ECO:0000256" key="5">
    <source>
        <dbReference type="ARBA" id="ARBA00022741"/>
    </source>
</evidence>
<dbReference type="InterPro" id="IPR030947">
    <property type="entry name" value="EcfA_1"/>
</dbReference>
<keyword evidence="8" id="KW-0472">Membrane</keyword>
<dbReference type="FunFam" id="3.40.50.300:FF:000224">
    <property type="entry name" value="Energy-coupling factor transporter ATP-binding protein EcfA"/>
    <property type="match status" value="1"/>
</dbReference>
<dbReference type="InterPro" id="IPR003593">
    <property type="entry name" value="AAA+_ATPase"/>
</dbReference>
<protein>
    <submittedName>
        <fullName evidence="10">ABC-type cobalt transport system, ATPase component</fullName>
    </submittedName>
</protein>
<gene>
    <name evidence="10" type="ordered locus">Ccur_12560</name>
</gene>
<keyword evidence="3" id="KW-0813">Transport</keyword>
<dbReference type="PANTHER" id="PTHR43553">
    <property type="entry name" value="HEAVY METAL TRANSPORTER"/>
    <property type="match status" value="1"/>
</dbReference>